<comment type="subcellular location">
    <subcellularLocation>
        <location evidence="1">Membrane</location>
        <topology evidence="1">Multi-pass membrane protein</topology>
    </subcellularLocation>
</comment>
<organism evidence="7">
    <name type="scientific">Medioppia subpectinata</name>
    <dbReference type="NCBI Taxonomy" id="1979941"/>
    <lineage>
        <taxon>Eukaryota</taxon>
        <taxon>Metazoa</taxon>
        <taxon>Ecdysozoa</taxon>
        <taxon>Arthropoda</taxon>
        <taxon>Chelicerata</taxon>
        <taxon>Arachnida</taxon>
        <taxon>Acari</taxon>
        <taxon>Acariformes</taxon>
        <taxon>Sarcoptiformes</taxon>
        <taxon>Oribatida</taxon>
        <taxon>Brachypylina</taxon>
        <taxon>Oppioidea</taxon>
        <taxon>Oppiidae</taxon>
        <taxon>Medioppia</taxon>
    </lineage>
</organism>
<evidence type="ECO:0000256" key="2">
    <source>
        <dbReference type="ARBA" id="ARBA00022692"/>
    </source>
</evidence>
<dbReference type="GO" id="GO:0016020">
    <property type="term" value="C:membrane"/>
    <property type="evidence" value="ECO:0007669"/>
    <property type="project" value="InterPro"/>
</dbReference>
<evidence type="ECO:0000259" key="6">
    <source>
        <dbReference type="Pfam" id="PF00892"/>
    </source>
</evidence>
<reference evidence="7" key="1">
    <citation type="submission" date="2020-11" db="EMBL/GenBank/DDBJ databases">
        <authorList>
            <person name="Tran Van P."/>
        </authorList>
    </citation>
    <scope>NUCLEOTIDE SEQUENCE</scope>
</reference>
<dbReference type="Pfam" id="PF00892">
    <property type="entry name" value="EamA"/>
    <property type="match status" value="1"/>
</dbReference>
<accession>A0A7R9LAX7</accession>
<proteinExistence type="predicted"/>
<feature type="non-terminal residue" evidence="7">
    <location>
        <position position="283"/>
    </location>
</feature>
<dbReference type="EMBL" id="CAJPIZ010020615">
    <property type="protein sequence ID" value="CAG2117355.1"/>
    <property type="molecule type" value="Genomic_DNA"/>
</dbReference>
<keyword evidence="2 5" id="KW-0812">Transmembrane</keyword>
<dbReference type="PANTHER" id="PTHR22911">
    <property type="entry name" value="ACYL-MALONYL CONDENSING ENZYME-RELATED"/>
    <property type="match status" value="1"/>
</dbReference>
<feature type="transmembrane region" description="Helical" evidence="5">
    <location>
        <begin position="200"/>
        <end position="218"/>
    </location>
</feature>
<feature type="transmembrane region" description="Helical" evidence="5">
    <location>
        <begin position="24"/>
        <end position="46"/>
    </location>
</feature>
<dbReference type="InterPro" id="IPR000620">
    <property type="entry name" value="EamA_dom"/>
</dbReference>
<feature type="domain" description="EamA" evidence="6">
    <location>
        <begin position="27"/>
        <end position="150"/>
    </location>
</feature>
<feature type="transmembrane region" description="Helical" evidence="5">
    <location>
        <begin position="168"/>
        <end position="188"/>
    </location>
</feature>
<feature type="transmembrane region" description="Helical" evidence="5">
    <location>
        <begin position="110"/>
        <end position="127"/>
    </location>
</feature>
<dbReference type="InterPro" id="IPR037185">
    <property type="entry name" value="EmrE-like"/>
</dbReference>
<feature type="transmembrane region" description="Helical" evidence="5">
    <location>
        <begin position="133"/>
        <end position="156"/>
    </location>
</feature>
<dbReference type="SUPFAM" id="SSF103481">
    <property type="entry name" value="Multidrug resistance efflux transporter EmrE"/>
    <property type="match status" value="2"/>
</dbReference>
<gene>
    <name evidence="7" type="ORF">OSB1V03_LOCUS17308</name>
</gene>
<dbReference type="Proteomes" id="UP000759131">
    <property type="component" value="Unassembled WGS sequence"/>
</dbReference>
<name>A0A7R9LAX7_9ACAR</name>
<evidence type="ECO:0000256" key="1">
    <source>
        <dbReference type="ARBA" id="ARBA00004141"/>
    </source>
</evidence>
<evidence type="ECO:0000313" key="7">
    <source>
        <dbReference type="EMBL" id="CAD7638263.1"/>
    </source>
</evidence>
<sequence length="283" mass="31687">IKKPTMIEMESKQKIKNKSLPERIPAFGIICALIGVTMFSLGSLIAKYFYAPLMHISIHTLLYHNCMEKYPVFGEPGHRWDLFIRCITGTTSLITLYTSYRLMLLSDSTTIYQASPIFVTVFAYLILRDRPNVVQLISGVITVSGVFIISKPEFIFGSEGPDKYDKRWVGLVLSLTAAITSAMSLINLRKLKSTPVPVVVMWYSLAVVVIGGSVLPILDRWTLPTGIRQWGLLIAIGAAGVLNQYFQTTAFKYESPGPISVTRSFNIVLAFIWEVTIFHEPVQ</sequence>
<dbReference type="OrthoDB" id="8300370at2759"/>
<evidence type="ECO:0000256" key="5">
    <source>
        <dbReference type="SAM" id="Phobius"/>
    </source>
</evidence>
<evidence type="ECO:0000313" key="8">
    <source>
        <dbReference type="Proteomes" id="UP000759131"/>
    </source>
</evidence>
<dbReference type="PANTHER" id="PTHR22911:SF6">
    <property type="entry name" value="SOLUTE CARRIER FAMILY 35 MEMBER G1"/>
    <property type="match status" value="1"/>
</dbReference>
<keyword evidence="8" id="KW-1185">Reference proteome</keyword>
<feature type="transmembrane region" description="Helical" evidence="5">
    <location>
        <begin position="230"/>
        <end position="246"/>
    </location>
</feature>
<keyword evidence="3 5" id="KW-1133">Transmembrane helix</keyword>
<dbReference type="EMBL" id="OC875190">
    <property type="protein sequence ID" value="CAD7638263.1"/>
    <property type="molecule type" value="Genomic_DNA"/>
</dbReference>
<dbReference type="AlphaFoldDB" id="A0A7R9LAX7"/>
<evidence type="ECO:0000256" key="3">
    <source>
        <dbReference type="ARBA" id="ARBA00022989"/>
    </source>
</evidence>
<evidence type="ECO:0000256" key="4">
    <source>
        <dbReference type="ARBA" id="ARBA00023136"/>
    </source>
</evidence>
<keyword evidence="4 5" id="KW-0472">Membrane</keyword>
<protein>
    <recommendedName>
        <fullName evidence="6">EamA domain-containing protein</fullName>
    </recommendedName>
</protein>